<dbReference type="AlphaFoldDB" id="A0A0C2WVY4"/>
<reference evidence="1 2" key="1">
    <citation type="submission" date="2014-04" db="EMBL/GenBank/DDBJ databases">
        <title>Evolutionary Origins and Diversification of the Mycorrhizal Mutualists.</title>
        <authorList>
            <consortium name="DOE Joint Genome Institute"/>
            <consortium name="Mycorrhizal Genomics Consortium"/>
            <person name="Kohler A."/>
            <person name="Kuo A."/>
            <person name="Nagy L.G."/>
            <person name="Floudas D."/>
            <person name="Copeland A."/>
            <person name="Barry K.W."/>
            <person name="Cichocki N."/>
            <person name="Veneault-Fourrey C."/>
            <person name="LaButti K."/>
            <person name="Lindquist E.A."/>
            <person name="Lipzen A."/>
            <person name="Lundell T."/>
            <person name="Morin E."/>
            <person name="Murat C."/>
            <person name="Riley R."/>
            <person name="Ohm R."/>
            <person name="Sun H."/>
            <person name="Tunlid A."/>
            <person name="Henrissat B."/>
            <person name="Grigoriev I.V."/>
            <person name="Hibbett D.S."/>
            <person name="Martin F."/>
        </authorList>
    </citation>
    <scope>NUCLEOTIDE SEQUENCE [LARGE SCALE GENOMIC DNA]</scope>
    <source>
        <strain evidence="1 2">Koide BX008</strain>
    </source>
</reference>
<organism evidence="1 2">
    <name type="scientific">Amanita muscaria (strain Koide BX008)</name>
    <dbReference type="NCBI Taxonomy" id="946122"/>
    <lineage>
        <taxon>Eukaryota</taxon>
        <taxon>Fungi</taxon>
        <taxon>Dikarya</taxon>
        <taxon>Basidiomycota</taxon>
        <taxon>Agaricomycotina</taxon>
        <taxon>Agaricomycetes</taxon>
        <taxon>Agaricomycetidae</taxon>
        <taxon>Agaricales</taxon>
        <taxon>Pluteineae</taxon>
        <taxon>Amanitaceae</taxon>
        <taxon>Amanita</taxon>
    </lineage>
</organism>
<protein>
    <submittedName>
        <fullName evidence="1">Uncharacterized protein</fullName>
    </submittedName>
</protein>
<dbReference type="InParanoid" id="A0A0C2WVY4"/>
<name>A0A0C2WVY4_AMAMK</name>
<accession>A0A0C2WVY4</accession>
<dbReference type="Proteomes" id="UP000054549">
    <property type="component" value="Unassembled WGS sequence"/>
</dbReference>
<evidence type="ECO:0000313" key="2">
    <source>
        <dbReference type="Proteomes" id="UP000054549"/>
    </source>
</evidence>
<evidence type="ECO:0000313" key="1">
    <source>
        <dbReference type="EMBL" id="KIL60961.1"/>
    </source>
</evidence>
<dbReference type="EMBL" id="KN818290">
    <property type="protein sequence ID" value="KIL60961.1"/>
    <property type="molecule type" value="Genomic_DNA"/>
</dbReference>
<dbReference type="HOGENOM" id="CLU_2276784_0_0_1"/>
<keyword evidence="2" id="KW-1185">Reference proteome</keyword>
<proteinExistence type="predicted"/>
<gene>
    <name evidence="1" type="ORF">M378DRAFT_167467</name>
</gene>
<sequence>MHQTAYLGDWDVYSLEDSWSPGYHSSRFWALFRLDTELKTTGFFHQFVVVRPFEAIDARAPYVSFDFFHCLHQFIQLHDTAAMLNLAINRNRYSLHMDRGPS</sequence>